<dbReference type="EMBL" id="AVFL01000101">
    <property type="protein sequence ID" value="EWY35655.1"/>
    <property type="molecule type" value="Genomic_DNA"/>
</dbReference>
<protein>
    <submittedName>
        <fullName evidence="1">Uncharacterized protein</fullName>
    </submittedName>
</protein>
<dbReference type="InterPro" id="IPR010985">
    <property type="entry name" value="Ribbon_hlx_hlx"/>
</dbReference>
<comment type="caution">
    <text evidence="1">The sequence shown here is derived from an EMBL/GenBank/DDBJ whole genome shotgun (WGS) entry which is preliminary data.</text>
</comment>
<keyword evidence="2" id="KW-1185">Reference proteome</keyword>
<sequence length="93" mass="10777">MDGAAGLRYMYLNLREEAMPVSIRLGQEIEDRLEKLARATGRSKTYYIREAVLEHLDDLEDIHLAERELAEVRAGRSTTMSLDEMMKRYDLEG</sequence>
<accession>W9GP67</accession>
<dbReference type="RefSeq" id="WP_245613342.1">
    <property type="nucleotide sequence ID" value="NZ_AVFL01000101.1"/>
</dbReference>
<evidence type="ECO:0000313" key="2">
    <source>
        <dbReference type="Proteomes" id="UP000019486"/>
    </source>
</evidence>
<gene>
    <name evidence="1" type="ORF">N825_05200</name>
</gene>
<dbReference type="InterPro" id="IPR046257">
    <property type="entry name" value="DUF6290"/>
</dbReference>
<proteinExistence type="predicted"/>
<dbReference type="STRING" id="1385369.N825_05200"/>
<evidence type="ECO:0000313" key="1">
    <source>
        <dbReference type="EMBL" id="EWY35655.1"/>
    </source>
</evidence>
<organism evidence="1 2">
    <name type="scientific">Skermanella stibiiresistens SB22</name>
    <dbReference type="NCBI Taxonomy" id="1385369"/>
    <lineage>
        <taxon>Bacteria</taxon>
        <taxon>Pseudomonadati</taxon>
        <taxon>Pseudomonadota</taxon>
        <taxon>Alphaproteobacteria</taxon>
        <taxon>Rhodospirillales</taxon>
        <taxon>Azospirillaceae</taxon>
        <taxon>Skermanella</taxon>
    </lineage>
</organism>
<dbReference type="Proteomes" id="UP000019486">
    <property type="component" value="Unassembled WGS sequence"/>
</dbReference>
<dbReference type="SUPFAM" id="SSF47598">
    <property type="entry name" value="Ribbon-helix-helix"/>
    <property type="match status" value="1"/>
</dbReference>
<dbReference type="Pfam" id="PF19807">
    <property type="entry name" value="DUF6290"/>
    <property type="match status" value="1"/>
</dbReference>
<dbReference type="CDD" id="cd22233">
    <property type="entry name" value="RHH_CopAso-like"/>
    <property type="match status" value="1"/>
</dbReference>
<dbReference type="AlphaFoldDB" id="W9GP67"/>
<dbReference type="GO" id="GO:0006355">
    <property type="term" value="P:regulation of DNA-templated transcription"/>
    <property type="evidence" value="ECO:0007669"/>
    <property type="project" value="InterPro"/>
</dbReference>
<dbReference type="PATRIC" id="fig|1385369.3.peg.7281"/>
<name>W9GP67_9PROT</name>
<reference evidence="1 2" key="1">
    <citation type="submission" date="2013-08" db="EMBL/GenBank/DDBJ databases">
        <title>The genome sequence of Skermanella stibiiresistens.</title>
        <authorList>
            <person name="Zhu W."/>
            <person name="Wang G."/>
        </authorList>
    </citation>
    <scope>NUCLEOTIDE SEQUENCE [LARGE SCALE GENOMIC DNA]</scope>
    <source>
        <strain evidence="1 2">SB22</strain>
    </source>
</reference>